<evidence type="ECO:0000256" key="1">
    <source>
        <dbReference type="SAM" id="MobiDB-lite"/>
    </source>
</evidence>
<evidence type="ECO:0000313" key="2">
    <source>
        <dbReference type="EMBL" id="KAK1352644.1"/>
    </source>
</evidence>
<dbReference type="Proteomes" id="UP001237642">
    <property type="component" value="Unassembled WGS sequence"/>
</dbReference>
<sequence>MRSPWFQASQRSPEQASQRSPEQTSQRSPEKTSQRSQQGTLEPTQHNTPVNTPSIHLRLSKTRLMNPPLPTMTFGKLEQCTLMGVYALKLSKECWNPRINAQTGSPIYCTKDLNLRGSLGKKCPKRPKSSILRSLRNGFWIEDWKTLECRAKYERKKQNRRGGVDQGSYPPTHTGGSASSRTVAARLAGEWERDPSALDLFEYLHTKKHDRVTYIDEKSAKIAVLLLKNCIALLNRCYTNGVKV</sequence>
<reference evidence="2" key="1">
    <citation type="submission" date="2023-02" db="EMBL/GenBank/DDBJ databases">
        <title>Genome of toxic invasive species Heracleum sosnowskyi carries increased number of genes despite the absence of recent whole-genome duplications.</title>
        <authorList>
            <person name="Schelkunov M."/>
            <person name="Shtratnikova V."/>
            <person name="Makarenko M."/>
            <person name="Klepikova A."/>
            <person name="Omelchenko D."/>
            <person name="Novikova G."/>
            <person name="Obukhova E."/>
            <person name="Bogdanov V."/>
            <person name="Penin A."/>
            <person name="Logacheva M."/>
        </authorList>
    </citation>
    <scope>NUCLEOTIDE SEQUENCE</scope>
    <source>
        <strain evidence="2">Hsosn_3</strain>
        <tissue evidence="2">Leaf</tissue>
    </source>
</reference>
<dbReference type="Pfam" id="PF03004">
    <property type="entry name" value="Transposase_24"/>
    <property type="match status" value="1"/>
</dbReference>
<organism evidence="2 3">
    <name type="scientific">Heracleum sosnowskyi</name>
    <dbReference type="NCBI Taxonomy" id="360622"/>
    <lineage>
        <taxon>Eukaryota</taxon>
        <taxon>Viridiplantae</taxon>
        <taxon>Streptophyta</taxon>
        <taxon>Embryophyta</taxon>
        <taxon>Tracheophyta</taxon>
        <taxon>Spermatophyta</taxon>
        <taxon>Magnoliopsida</taxon>
        <taxon>eudicotyledons</taxon>
        <taxon>Gunneridae</taxon>
        <taxon>Pentapetalae</taxon>
        <taxon>asterids</taxon>
        <taxon>campanulids</taxon>
        <taxon>Apiales</taxon>
        <taxon>Apiaceae</taxon>
        <taxon>Apioideae</taxon>
        <taxon>apioid superclade</taxon>
        <taxon>Tordylieae</taxon>
        <taxon>Tordyliinae</taxon>
        <taxon>Heracleum</taxon>
    </lineage>
</organism>
<protein>
    <submittedName>
        <fullName evidence="2">Uncharacterized protein</fullName>
    </submittedName>
</protein>
<accession>A0AAD8GQI6</accession>
<feature type="compositionally biased region" description="Polar residues" evidence="1">
    <location>
        <begin position="34"/>
        <end position="53"/>
    </location>
</feature>
<feature type="region of interest" description="Disordered" evidence="1">
    <location>
        <begin position="1"/>
        <end position="53"/>
    </location>
</feature>
<proteinExistence type="predicted"/>
<feature type="compositionally biased region" description="Polar residues" evidence="1">
    <location>
        <begin position="169"/>
        <end position="180"/>
    </location>
</feature>
<name>A0AAD8GQI6_9APIA</name>
<feature type="region of interest" description="Disordered" evidence="1">
    <location>
        <begin position="158"/>
        <end position="180"/>
    </location>
</feature>
<dbReference type="AlphaFoldDB" id="A0AAD8GQI6"/>
<reference evidence="2" key="2">
    <citation type="submission" date="2023-05" db="EMBL/GenBank/DDBJ databases">
        <authorList>
            <person name="Schelkunov M.I."/>
        </authorList>
    </citation>
    <scope>NUCLEOTIDE SEQUENCE</scope>
    <source>
        <strain evidence="2">Hsosn_3</strain>
        <tissue evidence="2">Leaf</tissue>
    </source>
</reference>
<feature type="compositionally biased region" description="Polar residues" evidence="1">
    <location>
        <begin position="1"/>
        <end position="27"/>
    </location>
</feature>
<comment type="caution">
    <text evidence="2">The sequence shown here is derived from an EMBL/GenBank/DDBJ whole genome shotgun (WGS) entry which is preliminary data.</text>
</comment>
<dbReference type="InterPro" id="IPR004252">
    <property type="entry name" value="Probable_transposase_24"/>
</dbReference>
<dbReference type="EMBL" id="JAUIZM010000015">
    <property type="protein sequence ID" value="KAK1352644.1"/>
    <property type="molecule type" value="Genomic_DNA"/>
</dbReference>
<keyword evidence="3" id="KW-1185">Reference proteome</keyword>
<evidence type="ECO:0000313" key="3">
    <source>
        <dbReference type="Proteomes" id="UP001237642"/>
    </source>
</evidence>
<gene>
    <name evidence="2" type="ORF">POM88_053075</name>
</gene>